<evidence type="ECO:0000256" key="10">
    <source>
        <dbReference type="SAM" id="Phobius"/>
    </source>
</evidence>
<keyword evidence="13" id="KW-1185">Reference proteome</keyword>
<protein>
    <recommendedName>
        <fullName evidence="11">G-protein coupled receptors family 1 profile domain-containing protein</fullName>
    </recommendedName>
</protein>
<comment type="caution">
    <text evidence="12">The sequence shown here is derived from an EMBL/GenBank/DDBJ whole genome shotgun (WGS) entry which is preliminary data.</text>
</comment>
<dbReference type="InterPro" id="IPR001681">
    <property type="entry name" value="Neurokn_rcpt"/>
</dbReference>
<accession>A0A9N7VIS1</accession>
<dbReference type="Proteomes" id="UP001153269">
    <property type="component" value="Unassembled WGS sequence"/>
</dbReference>
<dbReference type="InterPro" id="IPR000276">
    <property type="entry name" value="GPCR_Rhodpsn"/>
</dbReference>
<dbReference type="GO" id="GO:0005886">
    <property type="term" value="C:plasma membrane"/>
    <property type="evidence" value="ECO:0007669"/>
    <property type="project" value="UniProtKB-SubCell"/>
</dbReference>
<dbReference type="PRINTS" id="PR00244">
    <property type="entry name" value="NEUROKININR"/>
</dbReference>
<evidence type="ECO:0000256" key="5">
    <source>
        <dbReference type="ARBA" id="ARBA00023040"/>
    </source>
</evidence>
<keyword evidence="5" id="KW-0297">G-protein coupled receptor</keyword>
<dbReference type="SUPFAM" id="SSF81321">
    <property type="entry name" value="Family A G protein-coupled receptor-like"/>
    <property type="match status" value="1"/>
</dbReference>
<dbReference type="GO" id="GO:0097225">
    <property type="term" value="C:sperm midpiece"/>
    <property type="evidence" value="ECO:0007669"/>
    <property type="project" value="TreeGrafter"/>
</dbReference>
<dbReference type="InterPro" id="IPR017452">
    <property type="entry name" value="GPCR_Rhodpsn_7TM"/>
</dbReference>
<keyword evidence="8" id="KW-0675">Receptor</keyword>
<reference evidence="12" key="1">
    <citation type="submission" date="2020-03" db="EMBL/GenBank/DDBJ databases">
        <authorList>
            <person name="Weist P."/>
        </authorList>
    </citation>
    <scope>NUCLEOTIDE SEQUENCE</scope>
</reference>
<keyword evidence="2" id="KW-1003">Cell membrane</keyword>
<organism evidence="12 13">
    <name type="scientific">Pleuronectes platessa</name>
    <name type="common">European plaice</name>
    <dbReference type="NCBI Taxonomy" id="8262"/>
    <lineage>
        <taxon>Eukaryota</taxon>
        <taxon>Metazoa</taxon>
        <taxon>Chordata</taxon>
        <taxon>Craniata</taxon>
        <taxon>Vertebrata</taxon>
        <taxon>Euteleostomi</taxon>
        <taxon>Actinopterygii</taxon>
        <taxon>Neopterygii</taxon>
        <taxon>Teleostei</taxon>
        <taxon>Neoteleostei</taxon>
        <taxon>Acanthomorphata</taxon>
        <taxon>Carangaria</taxon>
        <taxon>Pleuronectiformes</taxon>
        <taxon>Pleuronectoidei</taxon>
        <taxon>Pleuronectidae</taxon>
        <taxon>Pleuronectes</taxon>
    </lineage>
</organism>
<evidence type="ECO:0000256" key="2">
    <source>
        <dbReference type="ARBA" id="ARBA00022475"/>
    </source>
</evidence>
<feature type="transmembrane region" description="Helical" evidence="10">
    <location>
        <begin position="35"/>
        <end position="55"/>
    </location>
</feature>
<keyword evidence="7" id="KW-0564">Palmitate</keyword>
<evidence type="ECO:0000256" key="4">
    <source>
        <dbReference type="ARBA" id="ARBA00022989"/>
    </source>
</evidence>
<evidence type="ECO:0000256" key="7">
    <source>
        <dbReference type="ARBA" id="ARBA00023139"/>
    </source>
</evidence>
<dbReference type="PRINTS" id="PR00237">
    <property type="entry name" value="GPCRRHODOPSN"/>
</dbReference>
<evidence type="ECO:0000256" key="9">
    <source>
        <dbReference type="ARBA" id="ARBA00023224"/>
    </source>
</evidence>
<sequence>MGCAYLVVGLTLWASEIPGDSSDRYKEQLTAKRKVVKMMIVVVCTFALCWLPYHVYFQLHQFFPDMFEERFIQQVYLAIMWLAMSSTMYNPIIYCCLNDRFRAGFKQAFHCCPCVPKGSYEGLELKSTRYLQTQTSVYKASRMESTVSTVLQVRDDMEQPKVKALACPGPCGAAVGARPHSSSLDLTSNGSSSRSVSKTKFLNVSAPSAVWLTETSEHLQTLLKSSENHLKLRQHLAQLSSELRASPLKVVVVLQILKRPIAGLK</sequence>
<dbReference type="GO" id="GO:0016496">
    <property type="term" value="F:substance P receptor activity"/>
    <property type="evidence" value="ECO:0007669"/>
    <property type="project" value="TreeGrafter"/>
</dbReference>
<dbReference type="PROSITE" id="PS50262">
    <property type="entry name" value="G_PROTEIN_RECEP_F1_2"/>
    <property type="match status" value="1"/>
</dbReference>
<dbReference type="Gene3D" id="1.20.1070.10">
    <property type="entry name" value="Rhodopsin 7-helix transmembrane proteins"/>
    <property type="match status" value="1"/>
</dbReference>
<evidence type="ECO:0000313" key="12">
    <source>
        <dbReference type="EMBL" id="CAB1450023.1"/>
    </source>
</evidence>
<keyword evidence="6 10" id="KW-0472">Membrane</keyword>
<evidence type="ECO:0000256" key="8">
    <source>
        <dbReference type="ARBA" id="ARBA00023170"/>
    </source>
</evidence>
<evidence type="ECO:0000256" key="1">
    <source>
        <dbReference type="ARBA" id="ARBA00004651"/>
    </source>
</evidence>
<name>A0A9N7VIS1_PLEPL</name>
<gene>
    <name evidence="12" type="ORF">PLEPLA_LOCUS37712</name>
</gene>
<evidence type="ECO:0000256" key="6">
    <source>
        <dbReference type="ARBA" id="ARBA00023136"/>
    </source>
</evidence>
<feature type="domain" description="G-protein coupled receptors family 1 profile" evidence="11">
    <location>
        <begin position="1"/>
        <end position="94"/>
    </location>
</feature>
<keyword evidence="9" id="KW-0807">Transducer</keyword>
<evidence type="ECO:0000313" key="13">
    <source>
        <dbReference type="Proteomes" id="UP001153269"/>
    </source>
</evidence>
<dbReference type="EMBL" id="CADEAL010004037">
    <property type="protein sequence ID" value="CAB1450023.1"/>
    <property type="molecule type" value="Genomic_DNA"/>
</dbReference>
<proteinExistence type="predicted"/>
<keyword evidence="4 10" id="KW-1133">Transmembrane helix</keyword>
<keyword evidence="3 10" id="KW-0812">Transmembrane</keyword>
<dbReference type="Pfam" id="PF00001">
    <property type="entry name" value="7tm_1"/>
    <property type="match status" value="1"/>
</dbReference>
<comment type="subcellular location">
    <subcellularLocation>
        <location evidence="1">Cell membrane</location>
        <topology evidence="1">Multi-pass membrane protein</topology>
    </subcellularLocation>
</comment>
<dbReference type="GO" id="GO:1902093">
    <property type="term" value="P:positive regulation of flagellated sperm motility"/>
    <property type="evidence" value="ECO:0007669"/>
    <property type="project" value="TreeGrafter"/>
</dbReference>
<dbReference type="AlphaFoldDB" id="A0A9N7VIS1"/>
<dbReference type="PANTHER" id="PTHR46925">
    <property type="entry name" value="G-PROTEIN COUPLED RECEPTOR TKR-1-RELATED"/>
    <property type="match status" value="1"/>
</dbReference>
<feature type="transmembrane region" description="Helical" evidence="10">
    <location>
        <begin position="75"/>
        <end position="97"/>
    </location>
</feature>
<evidence type="ECO:0000259" key="11">
    <source>
        <dbReference type="PROSITE" id="PS50262"/>
    </source>
</evidence>
<evidence type="ECO:0000256" key="3">
    <source>
        <dbReference type="ARBA" id="ARBA00022692"/>
    </source>
</evidence>
<dbReference type="PANTHER" id="PTHR46925:SF4">
    <property type="entry name" value="SUBSTANCE-P RECEPTOR"/>
    <property type="match status" value="1"/>
</dbReference>
<keyword evidence="7" id="KW-0449">Lipoprotein</keyword>